<evidence type="ECO:0000313" key="4">
    <source>
        <dbReference type="EMBL" id="KAF9562343.1"/>
    </source>
</evidence>
<evidence type="ECO:0000313" key="5">
    <source>
        <dbReference type="Proteomes" id="UP000780801"/>
    </source>
</evidence>
<dbReference type="AlphaFoldDB" id="A0A9P6FJR6"/>
<dbReference type="OrthoDB" id="1898221at2759"/>
<proteinExistence type="inferred from homology"/>
<reference evidence="4" key="1">
    <citation type="journal article" date="2020" name="Fungal Divers.">
        <title>Resolving the Mortierellaceae phylogeny through synthesis of multi-gene phylogenetics and phylogenomics.</title>
        <authorList>
            <person name="Vandepol N."/>
            <person name="Liber J."/>
            <person name="Desiro A."/>
            <person name="Na H."/>
            <person name="Kennedy M."/>
            <person name="Barry K."/>
            <person name="Grigoriev I.V."/>
            <person name="Miller A.N."/>
            <person name="O'Donnell K."/>
            <person name="Stajich J.E."/>
            <person name="Bonito G."/>
        </authorList>
    </citation>
    <scope>NUCLEOTIDE SEQUENCE</scope>
    <source>
        <strain evidence="4">KOD1015</strain>
    </source>
</reference>
<gene>
    <name evidence="4" type="ORF">BGW38_008989</name>
</gene>
<keyword evidence="2" id="KW-0436">Ligase</keyword>
<dbReference type="Gene3D" id="2.30.38.10">
    <property type="entry name" value="Luciferase, Domain 3"/>
    <property type="match status" value="1"/>
</dbReference>
<dbReference type="PROSITE" id="PS00455">
    <property type="entry name" value="AMP_BINDING"/>
    <property type="match status" value="1"/>
</dbReference>
<dbReference type="InterPro" id="IPR020845">
    <property type="entry name" value="AMP-binding_CS"/>
</dbReference>
<keyword evidence="5" id="KW-1185">Reference proteome</keyword>
<feature type="domain" description="AMP-dependent synthetase/ligase" evidence="3">
    <location>
        <begin position="43"/>
        <end position="267"/>
    </location>
</feature>
<comment type="caution">
    <text evidence="4">The sequence shown here is derived from an EMBL/GenBank/DDBJ whole genome shotgun (WGS) entry which is preliminary data.</text>
</comment>
<evidence type="ECO:0000259" key="3">
    <source>
        <dbReference type="Pfam" id="PF00501"/>
    </source>
</evidence>
<feature type="non-terminal residue" evidence="4">
    <location>
        <position position="1"/>
    </location>
</feature>
<dbReference type="GO" id="GO:0016405">
    <property type="term" value="F:CoA-ligase activity"/>
    <property type="evidence" value="ECO:0007669"/>
    <property type="project" value="TreeGrafter"/>
</dbReference>
<dbReference type="Gene3D" id="3.40.50.980">
    <property type="match status" value="2"/>
</dbReference>
<sequence>MVTTVDLLPTAFKAAEACGIAREAIMVFEPEGDAVERVPSYRALLGKRQATPIKTGMDEIAYLCYSSGTTGKSKGVMLTHRNITSNLVQIQCFDADVLKEKNNIVLAFLPLYHIYGLINCLHISLITGTETVIMSKFDLPSYLQNIQTFKVSNTFLVPPVALALAKHPMVNDYDLSTLRHIYCGAAPLPKDLCQLIEKKLGIYCRQGFGMTEAAPLVACIRPGQRLDGSVGPLVAGLTAKVVDTETGKELGVGEAGEWMLRGPNVMK</sequence>
<dbReference type="SUPFAM" id="SSF56801">
    <property type="entry name" value="Acetyl-CoA synthetase-like"/>
    <property type="match status" value="1"/>
</dbReference>
<dbReference type="PANTHER" id="PTHR24096">
    <property type="entry name" value="LONG-CHAIN-FATTY-ACID--COA LIGASE"/>
    <property type="match status" value="1"/>
</dbReference>
<dbReference type="Pfam" id="PF00501">
    <property type="entry name" value="AMP-binding"/>
    <property type="match status" value="1"/>
</dbReference>
<dbReference type="PANTHER" id="PTHR24096:SF149">
    <property type="entry name" value="AMP-BINDING DOMAIN-CONTAINING PROTEIN-RELATED"/>
    <property type="match status" value="1"/>
</dbReference>
<dbReference type="InterPro" id="IPR000873">
    <property type="entry name" value="AMP-dep_synth/lig_dom"/>
</dbReference>
<evidence type="ECO:0000256" key="2">
    <source>
        <dbReference type="ARBA" id="ARBA00022598"/>
    </source>
</evidence>
<organism evidence="4 5">
    <name type="scientific">Lunasporangiospora selenospora</name>
    <dbReference type="NCBI Taxonomy" id="979761"/>
    <lineage>
        <taxon>Eukaryota</taxon>
        <taxon>Fungi</taxon>
        <taxon>Fungi incertae sedis</taxon>
        <taxon>Mucoromycota</taxon>
        <taxon>Mortierellomycotina</taxon>
        <taxon>Mortierellomycetes</taxon>
        <taxon>Mortierellales</taxon>
        <taxon>Mortierellaceae</taxon>
        <taxon>Lunasporangiospora</taxon>
    </lineage>
</organism>
<dbReference type="EMBL" id="JAABOA010006400">
    <property type="protein sequence ID" value="KAF9562343.1"/>
    <property type="molecule type" value="Genomic_DNA"/>
</dbReference>
<dbReference type="Proteomes" id="UP000780801">
    <property type="component" value="Unassembled WGS sequence"/>
</dbReference>
<comment type="similarity">
    <text evidence="1">Belongs to the ATP-dependent AMP-binding enzyme family.</text>
</comment>
<evidence type="ECO:0000256" key="1">
    <source>
        <dbReference type="ARBA" id="ARBA00006432"/>
    </source>
</evidence>
<protein>
    <recommendedName>
        <fullName evidence="3">AMP-dependent synthetase/ligase domain-containing protein</fullName>
    </recommendedName>
</protein>
<name>A0A9P6FJR6_9FUNG</name>
<accession>A0A9P6FJR6</accession>